<dbReference type="EMBL" id="KB445558">
    <property type="protein sequence ID" value="EMC94833.1"/>
    <property type="molecule type" value="Genomic_DNA"/>
</dbReference>
<organism evidence="1 2">
    <name type="scientific">Baudoinia panamericana (strain UAMH 10762)</name>
    <name type="common">Angels' share fungus</name>
    <name type="synonym">Baudoinia compniacensis (strain UAMH 10762)</name>
    <dbReference type="NCBI Taxonomy" id="717646"/>
    <lineage>
        <taxon>Eukaryota</taxon>
        <taxon>Fungi</taxon>
        <taxon>Dikarya</taxon>
        <taxon>Ascomycota</taxon>
        <taxon>Pezizomycotina</taxon>
        <taxon>Dothideomycetes</taxon>
        <taxon>Dothideomycetidae</taxon>
        <taxon>Mycosphaerellales</taxon>
        <taxon>Teratosphaeriaceae</taxon>
        <taxon>Baudoinia</taxon>
    </lineage>
</organism>
<gene>
    <name evidence="1" type="ORF">BAUCODRAFT_141096</name>
</gene>
<dbReference type="PANTHER" id="PTHR42085:SF1">
    <property type="entry name" value="F-BOX DOMAIN-CONTAINING PROTEIN"/>
    <property type="match status" value="1"/>
</dbReference>
<evidence type="ECO:0000313" key="2">
    <source>
        <dbReference type="Proteomes" id="UP000011761"/>
    </source>
</evidence>
<dbReference type="OrthoDB" id="5413827at2759"/>
<name>M2MTH0_BAUPA</name>
<protein>
    <submittedName>
        <fullName evidence="1">Uncharacterized protein</fullName>
    </submittedName>
</protein>
<dbReference type="AlphaFoldDB" id="M2MTH0"/>
<accession>M2MTH0</accession>
<evidence type="ECO:0000313" key="1">
    <source>
        <dbReference type="EMBL" id="EMC94833.1"/>
    </source>
</evidence>
<dbReference type="Proteomes" id="UP000011761">
    <property type="component" value="Unassembled WGS sequence"/>
</dbReference>
<reference evidence="1 2" key="1">
    <citation type="journal article" date="2012" name="PLoS Pathog.">
        <title>Diverse lifestyles and strategies of plant pathogenesis encoded in the genomes of eighteen Dothideomycetes fungi.</title>
        <authorList>
            <person name="Ohm R.A."/>
            <person name="Feau N."/>
            <person name="Henrissat B."/>
            <person name="Schoch C.L."/>
            <person name="Horwitz B.A."/>
            <person name="Barry K.W."/>
            <person name="Condon B.J."/>
            <person name="Copeland A.C."/>
            <person name="Dhillon B."/>
            <person name="Glaser F."/>
            <person name="Hesse C.N."/>
            <person name="Kosti I."/>
            <person name="LaButti K."/>
            <person name="Lindquist E.A."/>
            <person name="Lucas S."/>
            <person name="Salamov A.A."/>
            <person name="Bradshaw R.E."/>
            <person name="Ciuffetti L."/>
            <person name="Hamelin R.C."/>
            <person name="Kema G.H.J."/>
            <person name="Lawrence C."/>
            <person name="Scott J.A."/>
            <person name="Spatafora J.W."/>
            <person name="Turgeon B.G."/>
            <person name="de Wit P.J.G.M."/>
            <person name="Zhong S."/>
            <person name="Goodwin S.B."/>
            <person name="Grigoriev I.V."/>
        </authorList>
    </citation>
    <scope>NUCLEOTIDE SEQUENCE [LARGE SCALE GENOMIC DNA]</scope>
    <source>
        <strain evidence="1 2">UAMH 10762</strain>
    </source>
</reference>
<sequence length="267" mass="30671">MEASPFARLSPELRNLIYEYAFASKYAVTLEHNRIQPGISRTCRRIREESLTMYYASTTFNAHLDDGPTTPVSRWLTHIGHWHSLLLQRLQIWDMHMLNATLHGLEATQLLLRNGDEEGTPLTLVPTGSWLLHQGWYLKDIIIALRKMDLELRRFARVLPPSAQSWPTSLFAITPSPRPRKDDVEGCYVVLRDVLAHLGFSIDMIEDVTEPLRHAGWPVANPPVGGEWKIEVSRKPRKYYLTFKHSELHTIRQSFKPPEDAMDVAGL</sequence>
<keyword evidence="2" id="KW-1185">Reference proteome</keyword>
<dbReference type="eggNOG" id="ENOG502RKRV">
    <property type="taxonomic scope" value="Eukaryota"/>
</dbReference>
<dbReference type="HOGENOM" id="CLU_980483_0_0_1"/>
<dbReference type="InterPro" id="IPR038883">
    <property type="entry name" value="AN11006-like"/>
</dbReference>
<dbReference type="GeneID" id="19108391"/>
<proteinExistence type="predicted"/>
<dbReference type="KEGG" id="bcom:BAUCODRAFT_141096"/>
<dbReference type="RefSeq" id="XP_007678512.1">
    <property type="nucleotide sequence ID" value="XM_007680322.1"/>
</dbReference>
<dbReference type="PANTHER" id="PTHR42085">
    <property type="entry name" value="F-BOX DOMAIN-CONTAINING PROTEIN"/>
    <property type="match status" value="1"/>
</dbReference>